<dbReference type="Proteomes" id="UP000582643">
    <property type="component" value="Unassembled WGS sequence"/>
</dbReference>
<organism evidence="1 2">
    <name type="scientific">Streptomyces nymphaeiformis</name>
    <dbReference type="NCBI Taxonomy" id="2663842"/>
    <lineage>
        <taxon>Bacteria</taxon>
        <taxon>Bacillati</taxon>
        <taxon>Actinomycetota</taxon>
        <taxon>Actinomycetes</taxon>
        <taxon>Kitasatosporales</taxon>
        <taxon>Streptomycetaceae</taxon>
        <taxon>Streptomyces</taxon>
    </lineage>
</organism>
<sequence length="251" mass="27142">MLIDGYEDEPLVAAEDLLAMPGFWAAYLLWMCQTEENDPDPLWFGADEADADAAYEALTDEEHWPVFRIPFADGHSALIVGRNVAGDLGTEYFISHPEWDRHGHLATIDGHQAGPGLSWHELTHIADTPDPEAPGVHAPHVRLLLLLPALGDSNLPGDAAALISSALIQVGVAEDQAPGVADALLHDHPLWEPAEWALPSPSPLSGTAQHFPGILHCDDPHSPRCGIRLAQGITREHSDRLARALGTWPTP</sequence>
<gene>
    <name evidence="1" type="ORF">GGE06_007530</name>
</gene>
<protein>
    <submittedName>
        <fullName evidence="1">Uncharacterized protein</fullName>
    </submittedName>
</protein>
<proteinExistence type="predicted"/>
<name>A0A7W7U984_9ACTN</name>
<evidence type="ECO:0000313" key="2">
    <source>
        <dbReference type="Proteomes" id="UP000582643"/>
    </source>
</evidence>
<keyword evidence="2" id="KW-1185">Reference proteome</keyword>
<reference evidence="1 2" key="1">
    <citation type="submission" date="2020-08" db="EMBL/GenBank/DDBJ databases">
        <title>Genomic Encyclopedia of Type Strains, Phase III (KMG-III): the genomes of soil and plant-associated and newly described type strains.</title>
        <authorList>
            <person name="Whitman W."/>
        </authorList>
    </citation>
    <scope>NUCLEOTIDE SEQUENCE [LARGE SCALE GENOMIC DNA]</scope>
    <source>
        <strain evidence="1 2">SFB5A</strain>
    </source>
</reference>
<dbReference type="EMBL" id="JACHJY010000013">
    <property type="protein sequence ID" value="MBB4986562.1"/>
    <property type="molecule type" value="Genomic_DNA"/>
</dbReference>
<comment type="caution">
    <text evidence="1">The sequence shown here is derived from an EMBL/GenBank/DDBJ whole genome shotgun (WGS) entry which is preliminary data.</text>
</comment>
<dbReference type="AlphaFoldDB" id="A0A7W7U984"/>
<accession>A0A7W7U984</accession>
<dbReference type="RefSeq" id="WP_184932854.1">
    <property type="nucleotide sequence ID" value="NZ_JACHJY010000013.1"/>
</dbReference>
<evidence type="ECO:0000313" key="1">
    <source>
        <dbReference type="EMBL" id="MBB4986562.1"/>
    </source>
</evidence>